<evidence type="ECO:0000313" key="3">
    <source>
        <dbReference type="EMBL" id="CAJ1401292.1"/>
    </source>
</evidence>
<dbReference type="Proteomes" id="UP001178507">
    <property type="component" value="Unassembled WGS sequence"/>
</dbReference>
<keyword evidence="4" id="KW-1185">Reference proteome</keyword>
<gene>
    <name evidence="3" type="ORF">EVOR1521_LOCUS24471</name>
</gene>
<organism evidence="3 4">
    <name type="scientific">Effrenium voratum</name>
    <dbReference type="NCBI Taxonomy" id="2562239"/>
    <lineage>
        <taxon>Eukaryota</taxon>
        <taxon>Sar</taxon>
        <taxon>Alveolata</taxon>
        <taxon>Dinophyceae</taxon>
        <taxon>Suessiales</taxon>
        <taxon>Symbiodiniaceae</taxon>
        <taxon>Effrenium</taxon>
    </lineage>
</organism>
<keyword evidence="2" id="KW-0732">Signal</keyword>
<protein>
    <submittedName>
        <fullName evidence="3">Uncharacterized protein</fullName>
    </submittedName>
</protein>
<evidence type="ECO:0000256" key="2">
    <source>
        <dbReference type="SAM" id="SignalP"/>
    </source>
</evidence>
<reference evidence="3" key="1">
    <citation type="submission" date="2023-08" db="EMBL/GenBank/DDBJ databases">
        <authorList>
            <person name="Chen Y."/>
            <person name="Shah S."/>
            <person name="Dougan E. K."/>
            <person name="Thang M."/>
            <person name="Chan C."/>
        </authorList>
    </citation>
    <scope>NUCLEOTIDE SEQUENCE</scope>
</reference>
<feature type="coiled-coil region" evidence="1">
    <location>
        <begin position="138"/>
        <end position="165"/>
    </location>
</feature>
<dbReference type="AlphaFoldDB" id="A0AA36J8Z2"/>
<comment type="caution">
    <text evidence="3">The sequence shown here is derived from an EMBL/GenBank/DDBJ whole genome shotgun (WGS) entry which is preliminary data.</text>
</comment>
<name>A0AA36J8Z2_9DINO</name>
<sequence length="314" mass="36101">MLRGAFVLALLRCGIGFECATEEAVEEAEEQEARLRLSLLQSALSVQKFRVLSPEEDAFALDQVRKAWYTSEIKERLDLGDVKQELLSQLSALQKECPDAEEIQTQMTDFWEEVGKYVRSLDLRLAIEGEQHAISAERARMDADVEGTKQKIKTLEAEYTNATKIFSKEQEGRLNEIVSVSQRMEELQRIVAEAAHSDDAHAFEDQYNLLRKTYKDLTKDFSDEQVQRAFKAVHIKQTLNAVEKNLSNEHIEGELKHRISVPEYRLKALERQYDRAAKEADLKTIKQRILGVWYASLRDLPEMKDLRSSNHSAL</sequence>
<proteinExistence type="predicted"/>
<evidence type="ECO:0000256" key="1">
    <source>
        <dbReference type="SAM" id="Coils"/>
    </source>
</evidence>
<dbReference type="EMBL" id="CAUJNA010003408">
    <property type="protein sequence ID" value="CAJ1401292.1"/>
    <property type="molecule type" value="Genomic_DNA"/>
</dbReference>
<feature type="signal peptide" evidence="2">
    <location>
        <begin position="1"/>
        <end position="16"/>
    </location>
</feature>
<keyword evidence="1" id="KW-0175">Coiled coil</keyword>
<accession>A0AA36J8Z2</accession>
<evidence type="ECO:0000313" key="4">
    <source>
        <dbReference type="Proteomes" id="UP001178507"/>
    </source>
</evidence>
<feature type="chain" id="PRO_5041343882" evidence="2">
    <location>
        <begin position="17"/>
        <end position="314"/>
    </location>
</feature>